<keyword evidence="4" id="KW-1133">Transmembrane helix</keyword>
<name>A0A0D3F7N9_9ORYZ</name>
<keyword evidence="7" id="KW-1185">Reference proteome</keyword>
<evidence type="ECO:0000313" key="7">
    <source>
        <dbReference type="Proteomes" id="UP000026960"/>
    </source>
</evidence>
<evidence type="ECO:0000259" key="5">
    <source>
        <dbReference type="Pfam" id="PF00501"/>
    </source>
</evidence>
<dbReference type="SUPFAM" id="SSF56801">
    <property type="entry name" value="Acetyl-CoA synthetase-like"/>
    <property type="match status" value="1"/>
</dbReference>
<keyword evidence="1" id="KW-0436">Ligase</keyword>
<proteinExistence type="predicted"/>
<dbReference type="eggNOG" id="KOG1176">
    <property type="taxonomic scope" value="Eukaryota"/>
</dbReference>
<dbReference type="GO" id="GO:0016405">
    <property type="term" value="F:CoA-ligase activity"/>
    <property type="evidence" value="ECO:0007669"/>
    <property type="project" value="TreeGrafter"/>
</dbReference>
<dbReference type="AlphaFoldDB" id="A0A0D3F7N9"/>
<dbReference type="Proteomes" id="UP000026960">
    <property type="component" value="Chromosome 2"/>
</dbReference>
<dbReference type="Pfam" id="PF00501">
    <property type="entry name" value="AMP-binding"/>
    <property type="match status" value="1"/>
</dbReference>
<evidence type="ECO:0000256" key="2">
    <source>
        <dbReference type="ARBA" id="ARBA00022741"/>
    </source>
</evidence>
<reference evidence="6" key="1">
    <citation type="journal article" date="2009" name="Rice">
        <title>De Novo Next Generation Sequencing of Plant Genomes.</title>
        <authorList>
            <person name="Rounsley S."/>
            <person name="Marri P.R."/>
            <person name="Yu Y."/>
            <person name="He R."/>
            <person name="Sisneros N."/>
            <person name="Goicoechea J.L."/>
            <person name="Lee S.J."/>
            <person name="Angelova A."/>
            <person name="Kudrna D."/>
            <person name="Luo M."/>
            <person name="Affourtit J."/>
            <person name="Desany B."/>
            <person name="Knight J."/>
            <person name="Niazi F."/>
            <person name="Egholm M."/>
            <person name="Wing R.A."/>
        </authorList>
    </citation>
    <scope>NUCLEOTIDE SEQUENCE [LARGE SCALE GENOMIC DNA]</scope>
    <source>
        <strain evidence="6">cv. IRGC 105608</strain>
    </source>
</reference>
<dbReference type="GO" id="GO:0005524">
    <property type="term" value="F:ATP binding"/>
    <property type="evidence" value="ECO:0007669"/>
    <property type="project" value="UniProtKB-KW"/>
</dbReference>
<keyword evidence="2" id="KW-0547">Nucleotide-binding</keyword>
<reference evidence="6" key="2">
    <citation type="submission" date="2015-03" db="UniProtKB">
        <authorList>
            <consortium name="EnsemblPlants"/>
        </authorList>
    </citation>
    <scope>IDENTIFICATION</scope>
</reference>
<evidence type="ECO:0000313" key="6">
    <source>
        <dbReference type="EnsemblPlants" id="OBART02G24240.1"/>
    </source>
</evidence>
<feature type="domain" description="AMP-dependent synthetase/ligase" evidence="5">
    <location>
        <begin position="13"/>
        <end position="68"/>
    </location>
</feature>
<accession>A0A0D3F7N9</accession>
<dbReference type="EnsemblPlants" id="OBART02G24240.1">
    <property type="protein sequence ID" value="OBART02G24240.1"/>
    <property type="gene ID" value="OBART02G24240"/>
</dbReference>
<dbReference type="GO" id="GO:0016878">
    <property type="term" value="F:acid-thiol ligase activity"/>
    <property type="evidence" value="ECO:0007669"/>
    <property type="project" value="UniProtKB-ARBA"/>
</dbReference>
<dbReference type="HOGENOM" id="CLU_121655_0_0_1"/>
<dbReference type="PANTHER" id="PTHR24096:SF425">
    <property type="entry name" value="4-COUMARATE--COA LIGASE-LIKE 7"/>
    <property type="match status" value="1"/>
</dbReference>
<dbReference type="PaxDb" id="65489-OBART02G24240.1"/>
<evidence type="ECO:0000256" key="3">
    <source>
        <dbReference type="ARBA" id="ARBA00022840"/>
    </source>
</evidence>
<protein>
    <recommendedName>
        <fullName evidence="5">AMP-dependent synthetase/ligase domain-containing protein</fullName>
    </recommendedName>
</protein>
<dbReference type="InterPro" id="IPR000873">
    <property type="entry name" value="AMP-dep_synth/lig_dom"/>
</dbReference>
<evidence type="ECO:0000256" key="4">
    <source>
        <dbReference type="SAM" id="Phobius"/>
    </source>
</evidence>
<organism evidence="6">
    <name type="scientific">Oryza barthii</name>
    <dbReference type="NCBI Taxonomy" id="65489"/>
    <lineage>
        <taxon>Eukaryota</taxon>
        <taxon>Viridiplantae</taxon>
        <taxon>Streptophyta</taxon>
        <taxon>Embryophyta</taxon>
        <taxon>Tracheophyta</taxon>
        <taxon>Spermatophyta</taxon>
        <taxon>Magnoliopsida</taxon>
        <taxon>Liliopsida</taxon>
        <taxon>Poales</taxon>
        <taxon>Poaceae</taxon>
        <taxon>BOP clade</taxon>
        <taxon>Oryzoideae</taxon>
        <taxon>Oryzeae</taxon>
        <taxon>Oryzinae</taxon>
        <taxon>Oryza</taxon>
    </lineage>
</organism>
<keyword evidence="3" id="KW-0067">ATP-binding</keyword>
<sequence>MVTSDQDERREGPNVFLCFLPMFHIFGLSVITYAQLQRGNAIISMSRFDINSLMEGVQKHRVTHLFACRRSLSRSPSMGGQLIGSGAALLGKDVTEVVAKKFPDSEIVQLPLTRRENGTPVSRLARSSSATSQLRSPDQALCSPVAGHCVGVVDQHVR</sequence>
<dbReference type="Gramene" id="OBART02G24240.1">
    <property type="protein sequence ID" value="OBART02G24240.1"/>
    <property type="gene ID" value="OBART02G24240"/>
</dbReference>
<keyword evidence="4" id="KW-0812">Transmembrane</keyword>
<dbReference type="STRING" id="65489.A0A0D3F7N9"/>
<evidence type="ECO:0000256" key="1">
    <source>
        <dbReference type="ARBA" id="ARBA00022598"/>
    </source>
</evidence>
<dbReference type="PANTHER" id="PTHR24096">
    <property type="entry name" value="LONG-CHAIN-FATTY-ACID--COA LIGASE"/>
    <property type="match status" value="1"/>
</dbReference>
<dbReference type="Gene3D" id="3.40.50.980">
    <property type="match status" value="1"/>
</dbReference>
<keyword evidence="4" id="KW-0472">Membrane</keyword>
<feature type="transmembrane region" description="Helical" evidence="4">
    <location>
        <begin position="14"/>
        <end position="36"/>
    </location>
</feature>